<keyword evidence="2" id="KW-1185">Reference proteome</keyword>
<dbReference type="Gene3D" id="3.20.20.80">
    <property type="entry name" value="Glycosidases"/>
    <property type="match status" value="1"/>
</dbReference>
<dbReference type="PROSITE" id="PS51257">
    <property type="entry name" value="PROKAR_LIPOPROTEIN"/>
    <property type="match status" value="1"/>
</dbReference>
<proteinExistence type="predicted"/>
<protein>
    <recommendedName>
        <fullName evidence="3">Glycoside hydrolase family 5 domain-containing protein</fullName>
    </recommendedName>
</protein>
<dbReference type="InterPro" id="IPR017853">
    <property type="entry name" value="GH"/>
</dbReference>
<sequence length="354" mass="37615">MLKRRQILGCLTALGGSYVLGGCGGGSGSAPSAATSNPRIVTAATAGTFYGINGHYDYRYTPAQVVAIVKALGCSTYRLGCTDDPPQLSAVVKLAQAFQAAGLTLFVLIDLSIYDSNRVMFASESIAYERGRSCAATVATALGPYGVTMYECGNELTRAGDIILDPTNAGTKAVDFNNTNWPVMRGLIRGMIDGVKSAQPAARCGVNFTVADIGASDALWNGTQPDGSSGHPTVRWDMTTWHNFEVYGDIFNLGSDGSGPGFDLPAYCQAHYGVPFLLTEWNTGPEQSAAYRASYISTKFANYFVARKAKNIQSVMYYELDSGNDTFGLMIDGAILSQPYDAFTSFIAGHPDSG</sequence>
<evidence type="ECO:0000313" key="2">
    <source>
        <dbReference type="Proteomes" id="UP001386437"/>
    </source>
</evidence>
<organism evidence="1 2">
    <name type="scientific">Paraburkholderia bengalensis</name>
    <dbReference type="NCBI Taxonomy" id="2747562"/>
    <lineage>
        <taxon>Bacteria</taxon>
        <taxon>Pseudomonadati</taxon>
        <taxon>Pseudomonadota</taxon>
        <taxon>Betaproteobacteria</taxon>
        <taxon>Burkholderiales</taxon>
        <taxon>Burkholderiaceae</taxon>
        <taxon>Paraburkholderia</taxon>
    </lineage>
</organism>
<reference evidence="1 2" key="1">
    <citation type="journal article" date="2022" name="Arch. Microbiol.">
        <title>Paraburkholderia bengalensis sp. nov. isolated from roots of Oryza sativa, IR64.</title>
        <authorList>
            <person name="Nag P."/>
            <person name="Mondal N."/>
            <person name="Sarkar J."/>
            <person name="Das S."/>
        </authorList>
    </citation>
    <scope>NUCLEOTIDE SEQUENCE [LARGE SCALE GENOMIC DNA]</scope>
    <source>
        <strain evidence="1 2">IR64_4_BI</strain>
    </source>
</reference>
<evidence type="ECO:0008006" key="3">
    <source>
        <dbReference type="Google" id="ProtNLM"/>
    </source>
</evidence>
<dbReference type="Proteomes" id="UP001386437">
    <property type="component" value="Unassembled WGS sequence"/>
</dbReference>
<name>A0ABU8IKP4_9BURK</name>
<dbReference type="EMBL" id="JACFYJ010000002">
    <property type="protein sequence ID" value="MEI5996059.1"/>
    <property type="molecule type" value="Genomic_DNA"/>
</dbReference>
<evidence type="ECO:0000313" key="1">
    <source>
        <dbReference type="EMBL" id="MEI5996059.1"/>
    </source>
</evidence>
<dbReference type="SUPFAM" id="SSF51445">
    <property type="entry name" value="(Trans)glycosidases"/>
    <property type="match status" value="1"/>
</dbReference>
<accession>A0ABU8IKP4</accession>
<comment type="caution">
    <text evidence="1">The sequence shown here is derived from an EMBL/GenBank/DDBJ whole genome shotgun (WGS) entry which is preliminary data.</text>
</comment>
<gene>
    <name evidence="1" type="ORF">H3V53_02175</name>
</gene>